<dbReference type="Gene3D" id="3.40.50.80">
    <property type="entry name" value="Nucleotide-binding domain of ferredoxin-NADP reductase (FNR) module"/>
    <property type="match status" value="1"/>
</dbReference>
<keyword evidence="11" id="KW-0753">Steroid metabolism</keyword>
<dbReference type="GO" id="GO:0090524">
    <property type="term" value="F:cytochrome-b5 reductase activity, acting on NADH"/>
    <property type="evidence" value="ECO:0007669"/>
    <property type="project" value="UniProtKB-EC"/>
</dbReference>
<feature type="binding site" evidence="12">
    <location>
        <position position="120"/>
    </location>
    <ligand>
        <name>FAD</name>
        <dbReference type="ChEBI" id="CHEBI:57692"/>
    </ligand>
</feature>
<dbReference type="STRING" id="131310.A0A0N5A2U5"/>
<dbReference type="SUPFAM" id="SSF63380">
    <property type="entry name" value="Riboflavin synthase domain-like"/>
    <property type="match status" value="1"/>
</dbReference>
<dbReference type="InterPro" id="IPR017927">
    <property type="entry name" value="FAD-bd_FR_type"/>
</dbReference>
<evidence type="ECO:0000256" key="10">
    <source>
        <dbReference type="ARBA" id="ARBA00023166"/>
    </source>
</evidence>
<evidence type="ECO:0000256" key="13">
    <source>
        <dbReference type="RuleBase" id="RU361226"/>
    </source>
</evidence>
<feature type="binding site" evidence="12">
    <location>
        <position position="136"/>
    </location>
    <ligand>
        <name>FAD</name>
        <dbReference type="ChEBI" id="CHEBI:57692"/>
    </ligand>
</feature>
<dbReference type="InterPro" id="IPR008333">
    <property type="entry name" value="Cbr1-like_FAD-bd_dom"/>
</dbReference>
<evidence type="ECO:0000256" key="3">
    <source>
        <dbReference type="ARBA" id="ARBA00022516"/>
    </source>
</evidence>
<evidence type="ECO:0000256" key="2">
    <source>
        <dbReference type="ARBA" id="ARBA00006105"/>
    </source>
</evidence>
<keyword evidence="5 12" id="KW-0274">FAD</keyword>
<dbReference type="InterPro" id="IPR001433">
    <property type="entry name" value="OxRdtase_FAD/NAD-bd"/>
</dbReference>
<keyword evidence="16" id="KW-1185">Reference proteome</keyword>
<dbReference type="Proteomes" id="UP000038045">
    <property type="component" value="Unplaced"/>
</dbReference>
<evidence type="ECO:0000256" key="1">
    <source>
        <dbReference type="ARBA" id="ARBA00001974"/>
    </source>
</evidence>
<dbReference type="GO" id="GO:0005739">
    <property type="term" value="C:mitochondrion"/>
    <property type="evidence" value="ECO:0007669"/>
    <property type="project" value="TreeGrafter"/>
</dbReference>
<feature type="binding site" evidence="12">
    <location>
        <position position="123"/>
    </location>
    <ligand>
        <name>FAD</name>
        <dbReference type="ChEBI" id="CHEBI:57692"/>
    </ligand>
</feature>
<evidence type="ECO:0000256" key="9">
    <source>
        <dbReference type="ARBA" id="ARBA00023027"/>
    </source>
</evidence>
<feature type="binding site" evidence="12">
    <location>
        <position position="194"/>
    </location>
    <ligand>
        <name>FAD</name>
        <dbReference type="ChEBI" id="CHEBI:57692"/>
    </ligand>
</feature>
<dbReference type="PANTHER" id="PTHR19370">
    <property type="entry name" value="NADH-CYTOCHROME B5 REDUCTASE"/>
    <property type="match status" value="1"/>
</dbReference>
<feature type="transmembrane region" description="Helical" evidence="14">
    <location>
        <begin position="14"/>
        <end position="33"/>
    </location>
</feature>
<dbReference type="FunFam" id="3.40.50.80:FF:000005">
    <property type="entry name" value="NADH-cytochrome b5 reductase"/>
    <property type="match status" value="1"/>
</dbReference>
<keyword evidence="3" id="KW-0444">Lipid biosynthesis</keyword>
<feature type="binding site" evidence="12">
    <location>
        <position position="103"/>
    </location>
    <ligand>
        <name>FAD</name>
        <dbReference type="ChEBI" id="CHEBI:57692"/>
    </ligand>
</feature>
<dbReference type="PROSITE" id="PS51384">
    <property type="entry name" value="FAD_FR"/>
    <property type="match status" value="1"/>
</dbReference>
<evidence type="ECO:0000259" key="15">
    <source>
        <dbReference type="PROSITE" id="PS51384"/>
    </source>
</evidence>
<dbReference type="CDD" id="cd06183">
    <property type="entry name" value="cyt_b5_reduct_like"/>
    <property type="match status" value="1"/>
</dbReference>
<proteinExistence type="inferred from homology"/>
<dbReference type="Pfam" id="PF00175">
    <property type="entry name" value="NAD_binding_1"/>
    <property type="match status" value="1"/>
</dbReference>
<dbReference type="GO" id="GO:0071949">
    <property type="term" value="F:FAD binding"/>
    <property type="evidence" value="ECO:0007669"/>
    <property type="project" value="TreeGrafter"/>
</dbReference>
<evidence type="ECO:0000256" key="11">
    <source>
        <dbReference type="ARBA" id="ARBA00023221"/>
    </source>
</evidence>
<evidence type="ECO:0000256" key="14">
    <source>
        <dbReference type="SAM" id="Phobius"/>
    </source>
</evidence>
<comment type="cofactor">
    <cofactor evidence="1 12 13">
        <name>FAD</name>
        <dbReference type="ChEBI" id="CHEBI:57692"/>
    </cofactor>
</comment>
<keyword evidence="4 12" id="KW-0285">Flavoprotein</keyword>
<dbReference type="FunFam" id="2.40.30.10:FF:000021">
    <property type="entry name" value="NADH-cytochrome b5 reductase"/>
    <property type="match status" value="1"/>
</dbReference>
<dbReference type="PRINTS" id="PR00406">
    <property type="entry name" value="CYTB5RDTASE"/>
</dbReference>
<evidence type="ECO:0000313" key="16">
    <source>
        <dbReference type="Proteomes" id="UP000038045"/>
    </source>
</evidence>
<organism evidence="16 17">
    <name type="scientific">Parastrongyloides trichosuri</name>
    <name type="common">Possum-specific nematode worm</name>
    <dbReference type="NCBI Taxonomy" id="131310"/>
    <lineage>
        <taxon>Eukaryota</taxon>
        <taxon>Metazoa</taxon>
        <taxon>Ecdysozoa</taxon>
        <taxon>Nematoda</taxon>
        <taxon>Chromadorea</taxon>
        <taxon>Rhabditida</taxon>
        <taxon>Tylenchina</taxon>
        <taxon>Panagrolaimomorpha</taxon>
        <taxon>Strongyloidoidea</taxon>
        <taxon>Strongyloididae</taxon>
        <taxon>Parastrongyloides</taxon>
    </lineage>
</organism>
<feature type="binding site" evidence="12">
    <location>
        <position position="101"/>
    </location>
    <ligand>
        <name>FAD</name>
        <dbReference type="ChEBI" id="CHEBI:57692"/>
    </ligand>
</feature>
<accession>A0A0N5A2U5</accession>
<dbReference type="WBParaSite" id="PTRK_0001595900.1">
    <property type="protein sequence ID" value="PTRK_0001595900.1"/>
    <property type="gene ID" value="PTRK_0001595900"/>
</dbReference>
<feature type="binding site" evidence="12">
    <location>
        <position position="118"/>
    </location>
    <ligand>
        <name>FAD</name>
        <dbReference type="ChEBI" id="CHEBI:57692"/>
    </ligand>
</feature>
<sequence>MAFNNSDDMAHDGYTFFIGTTVVGISIAMMIYFMGKKDGKKRVTLQDSETKYSLKLIKRKEISHDTRLFTFALPSDEESLGLPAGQHVHLITKIDDKTIVRSYTPVSSDDDKGVVNLLIKVYFKNIHPKFPEGGKMTQYLEGMKIGESIDFRGPQGLIVYKGCGLFNVAPKKNAPPIKKSFNKIGLIGGGSGITPLYQVIKSVIKNPNDTTKMYLLYANQTENDILLREEFDKLAEDYPHKFSVWYTVDKSSEHWKYSTGFINEDMVRDHLPSPASDTAILMCGPPPMIEFACLPNLEKVGHNADNLLRF</sequence>
<feature type="domain" description="FAD-binding FR-type" evidence="15">
    <location>
        <begin position="49"/>
        <end position="161"/>
    </location>
</feature>
<comment type="similarity">
    <text evidence="2 13">Belongs to the flavoprotein pyridine nucleotide cytochrome reductase family.</text>
</comment>
<dbReference type="InterPro" id="IPR001834">
    <property type="entry name" value="CBR-like"/>
</dbReference>
<name>A0A0N5A2U5_PARTI</name>
<keyword evidence="8" id="KW-0756">Sterol biosynthesis</keyword>
<reference evidence="17" key="1">
    <citation type="submission" date="2017-02" db="UniProtKB">
        <authorList>
            <consortium name="WormBaseParasite"/>
        </authorList>
    </citation>
    <scope>IDENTIFICATION</scope>
</reference>
<evidence type="ECO:0000256" key="7">
    <source>
        <dbReference type="ARBA" id="ARBA00023002"/>
    </source>
</evidence>
<evidence type="ECO:0000313" key="17">
    <source>
        <dbReference type="WBParaSite" id="PTRK_0001595900.1"/>
    </source>
</evidence>
<dbReference type="InterPro" id="IPR017938">
    <property type="entry name" value="Riboflavin_synthase-like_b-brl"/>
</dbReference>
<dbReference type="GO" id="GO:0016126">
    <property type="term" value="P:sterol biosynthetic process"/>
    <property type="evidence" value="ECO:0007669"/>
    <property type="project" value="UniProtKB-KW"/>
</dbReference>
<evidence type="ECO:0000256" key="12">
    <source>
        <dbReference type="PIRSR" id="PIRSR601834-1"/>
    </source>
</evidence>
<keyword evidence="14" id="KW-0812">Transmembrane</keyword>
<feature type="binding site" evidence="12">
    <location>
        <position position="135"/>
    </location>
    <ligand>
        <name>FAD</name>
        <dbReference type="ChEBI" id="CHEBI:57692"/>
    </ligand>
</feature>
<keyword evidence="6" id="KW-0443">Lipid metabolism</keyword>
<dbReference type="AlphaFoldDB" id="A0A0N5A2U5"/>
<dbReference type="InterPro" id="IPR001709">
    <property type="entry name" value="Flavoprot_Pyr_Nucl_cyt_Rdtase"/>
</dbReference>
<keyword evidence="14" id="KW-0472">Membrane</keyword>
<keyword evidence="7 13" id="KW-0560">Oxidoreductase</keyword>
<keyword evidence="10" id="KW-1207">Sterol metabolism</keyword>
<dbReference type="SUPFAM" id="SSF52343">
    <property type="entry name" value="Ferredoxin reductase-like, C-terminal NADP-linked domain"/>
    <property type="match status" value="1"/>
</dbReference>
<keyword evidence="9 13" id="KW-0520">NAD</keyword>
<dbReference type="InterPro" id="IPR039261">
    <property type="entry name" value="FNR_nucleotide-bd"/>
</dbReference>
<keyword evidence="6" id="KW-0752">Steroid biosynthesis</keyword>
<keyword evidence="14" id="KW-1133">Transmembrane helix</keyword>
<evidence type="ECO:0000256" key="4">
    <source>
        <dbReference type="ARBA" id="ARBA00022630"/>
    </source>
</evidence>
<dbReference type="PANTHER" id="PTHR19370:SF185">
    <property type="entry name" value="NADH-CYTOCHROME B5 REDUCTASE"/>
    <property type="match status" value="1"/>
</dbReference>
<dbReference type="EC" id="1.6.2.2" evidence="13"/>
<protein>
    <recommendedName>
        <fullName evidence="13">NADH-cytochrome b5 reductase</fullName>
        <ecNumber evidence="13">1.6.2.2</ecNumber>
    </recommendedName>
</protein>
<evidence type="ECO:0000256" key="5">
    <source>
        <dbReference type="ARBA" id="ARBA00022827"/>
    </source>
</evidence>
<comment type="catalytic activity">
    <reaction evidence="13">
        <text>2 Fe(III)-[cytochrome b5] + NADH = 2 Fe(II)-[cytochrome b5] + NAD(+) + H(+)</text>
        <dbReference type="Rhea" id="RHEA:46680"/>
        <dbReference type="Rhea" id="RHEA-COMP:10438"/>
        <dbReference type="Rhea" id="RHEA-COMP:10439"/>
        <dbReference type="ChEBI" id="CHEBI:15378"/>
        <dbReference type="ChEBI" id="CHEBI:29033"/>
        <dbReference type="ChEBI" id="CHEBI:29034"/>
        <dbReference type="ChEBI" id="CHEBI:57540"/>
        <dbReference type="ChEBI" id="CHEBI:57945"/>
        <dbReference type="EC" id="1.6.2.2"/>
    </reaction>
</comment>
<dbReference type="Pfam" id="PF00970">
    <property type="entry name" value="FAD_binding_6"/>
    <property type="match status" value="1"/>
</dbReference>
<dbReference type="PRINTS" id="PR00371">
    <property type="entry name" value="FPNCR"/>
</dbReference>
<evidence type="ECO:0000256" key="8">
    <source>
        <dbReference type="ARBA" id="ARBA00023011"/>
    </source>
</evidence>
<dbReference type="Gene3D" id="2.40.30.10">
    <property type="entry name" value="Translation factors"/>
    <property type="match status" value="1"/>
</dbReference>
<evidence type="ECO:0000256" key="6">
    <source>
        <dbReference type="ARBA" id="ARBA00022955"/>
    </source>
</evidence>